<feature type="signal peptide" evidence="3">
    <location>
        <begin position="1"/>
        <end position="23"/>
    </location>
</feature>
<feature type="transmembrane region" description="Helical" evidence="2">
    <location>
        <begin position="251"/>
        <end position="272"/>
    </location>
</feature>
<dbReference type="PANTHER" id="PTHR11422">
    <property type="entry name" value="T-CELL SURFACE GLYCOPROTEIN CD4"/>
    <property type="match status" value="1"/>
</dbReference>
<dbReference type="Pfam" id="PF07686">
    <property type="entry name" value="V-set"/>
    <property type="match status" value="1"/>
</dbReference>
<evidence type="ECO:0000256" key="3">
    <source>
        <dbReference type="SAM" id="SignalP"/>
    </source>
</evidence>
<feature type="domain" description="Ig-like" evidence="4">
    <location>
        <begin position="16"/>
        <end position="107"/>
    </location>
</feature>
<evidence type="ECO:0000313" key="5">
    <source>
        <dbReference type="EMBL" id="TDH00741.1"/>
    </source>
</evidence>
<dbReference type="InterPro" id="IPR007110">
    <property type="entry name" value="Ig-like_dom"/>
</dbReference>
<comment type="caution">
    <text evidence="5">The sequence shown here is derived from an EMBL/GenBank/DDBJ whole genome shotgun (WGS) entry which is preliminary data.</text>
</comment>
<keyword evidence="2" id="KW-1133">Transmembrane helix</keyword>
<dbReference type="Proteomes" id="UP000295070">
    <property type="component" value="Chromosome 18"/>
</dbReference>
<feature type="compositionally biased region" description="Low complexity" evidence="1">
    <location>
        <begin position="346"/>
        <end position="366"/>
    </location>
</feature>
<dbReference type="InterPro" id="IPR003599">
    <property type="entry name" value="Ig_sub"/>
</dbReference>
<reference evidence="5 6" key="1">
    <citation type="submission" date="2019-01" db="EMBL/GenBank/DDBJ databases">
        <title>A chromosome-scale genome assembly of the yellow perch, Perca flavescens.</title>
        <authorList>
            <person name="Feron R."/>
            <person name="Morvezen R."/>
            <person name="Bestin A."/>
            <person name="Haffray P."/>
            <person name="Klopp C."/>
            <person name="Zahm M."/>
            <person name="Cabau C."/>
            <person name="Roques C."/>
            <person name="Donnadieu C."/>
            <person name="Bouchez O."/>
            <person name="Christie M."/>
            <person name="Larson W."/>
            <person name="Guiguen Y."/>
        </authorList>
    </citation>
    <scope>NUCLEOTIDE SEQUENCE [LARGE SCALE GENOMIC DNA]</scope>
    <source>
        <strain evidence="5">YP-PL-M2</strain>
        <tissue evidence="5">Blood</tissue>
    </source>
</reference>
<dbReference type="InterPro" id="IPR013783">
    <property type="entry name" value="Ig-like_fold"/>
</dbReference>
<sequence length="377" mass="41664">MAEFKWIKMSLFGMLLQFTAVTGQHLSTVRDGDDVTLTCENVVDGQVNCDWTTWVFRGSRSEDVDLVTRGKIVERDKAKSARLSVRETCSLVIKKVTVQDVGLYYCRQLKPGQEVADTQIELSVINMEEYEEGGRVELSCSVSTREVCRHTVKWLYEGKDADGDIRYTDMQTPQSKCSVTGTFFISNLKQKYQELFKCELTDGYTGKVQLFPFIPQSSGKKPGEDATTPTTIRIPSTTPAVSVTSSPPQDWWPYLIAVIGLLAFVIIAVAVIRWKMTKGEKRQTDDNAGQSLNLAVTQPGPETSQDTADPEDGVSYASISYTKKTKSKAQVRVRNDDDDEDDEGDSVTYSSVKASSSPAGASADPSDLYTAVNRANT</sequence>
<evidence type="ECO:0000256" key="1">
    <source>
        <dbReference type="SAM" id="MobiDB-lite"/>
    </source>
</evidence>
<accession>A0A484C9Y8</accession>
<keyword evidence="6" id="KW-1185">Reference proteome</keyword>
<organism evidence="5 6">
    <name type="scientific">Perca flavescens</name>
    <name type="common">American yellow perch</name>
    <name type="synonym">Morone flavescens</name>
    <dbReference type="NCBI Taxonomy" id="8167"/>
    <lineage>
        <taxon>Eukaryota</taxon>
        <taxon>Metazoa</taxon>
        <taxon>Chordata</taxon>
        <taxon>Craniata</taxon>
        <taxon>Vertebrata</taxon>
        <taxon>Euteleostomi</taxon>
        <taxon>Actinopterygii</taxon>
        <taxon>Neopterygii</taxon>
        <taxon>Teleostei</taxon>
        <taxon>Neoteleostei</taxon>
        <taxon>Acanthomorphata</taxon>
        <taxon>Eupercaria</taxon>
        <taxon>Perciformes</taxon>
        <taxon>Percoidei</taxon>
        <taxon>Percidae</taxon>
        <taxon>Percinae</taxon>
        <taxon>Perca</taxon>
    </lineage>
</organism>
<dbReference type="InterPro" id="IPR036179">
    <property type="entry name" value="Ig-like_dom_sf"/>
</dbReference>
<dbReference type="PROSITE" id="PS50835">
    <property type="entry name" value="IG_LIKE"/>
    <property type="match status" value="2"/>
</dbReference>
<feature type="compositionally biased region" description="Acidic residues" evidence="1">
    <location>
        <begin position="336"/>
        <end position="345"/>
    </location>
</feature>
<feature type="region of interest" description="Disordered" evidence="1">
    <location>
        <begin position="280"/>
        <end position="377"/>
    </location>
</feature>
<keyword evidence="2" id="KW-0472">Membrane</keyword>
<evidence type="ECO:0000256" key="2">
    <source>
        <dbReference type="SAM" id="Phobius"/>
    </source>
</evidence>
<keyword evidence="2" id="KW-0812">Transmembrane</keyword>
<evidence type="ECO:0000259" key="4">
    <source>
        <dbReference type="PROSITE" id="PS50835"/>
    </source>
</evidence>
<proteinExistence type="predicted"/>
<dbReference type="AlphaFoldDB" id="A0A484C9Y8"/>
<feature type="chain" id="PRO_5019760723" description="Ig-like domain-containing protein" evidence="3">
    <location>
        <begin position="24"/>
        <end position="377"/>
    </location>
</feature>
<evidence type="ECO:0000313" key="6">
    <source>
        <dbReference type="Proteomes" id="UP000295070"/>
    </source>
</evidence>
<feature type="region of interest" description="Disordered" evidence="1">
    <location>
        <begin position="217"/>
        <end position="243"/>
    </location>
</feature>
<gene>
    <name evidence="5" type="ORF">EPR50_G00191560</name>
</gene>
<dbReference type="SMART" id="SM00409">
    <property type="entry name" value="IG"/>
    <property type="match status" value="2"/>
</dbReference>
<dbReference type="PANTHER" id="PTHR11422:SF11">
    <property type="entry name" value="IG-LIKE DOMAIN-CONTAINING PROTEIN"/>
    <property type="match status" value="1"/>
</dbReference>
<feature type="domain" description="Ig-like" evidence="4">
    <location>
        <begin position="111"/>
        <end position="209"/>
    </location>
</feature>
<feature type="compositionally biased region" description="Polar residues" evidence="1">
    <location>
        <begin position="286"/>
        <end position="307"/>
    </location>
</feature>
<dbReference type="EMBL" id="SCKG01000018">
    <property type="protein sequence ID" value="TDH00741.1"/>
    <property type="molecule type" value="Genomic_DNA"/>
</dbReference>
<dbReference type="InterPro" id="IPR013106">
    <property type="entry name" value="Ig_V-set"/>
</dbReference>
<protein>
    <recommendedName>
        <fullName evidence="4">Ig-like domain-containing protein</fullName>
    </recommendedName>
</protein>
<dbReference type="STRING" id="8167.A0A484C9Y8"/>
<feature type="compositionally biased region" description="Low complexity" evidence="1">
    <location>
        <begin position="227"/>
        <end position="243"/>
    </location>
</feature>
<keyword evidence="3" id="KW-0732">Signal</keyword>
<dbReference type="Gene3D" id="2.60.40.10">
    <property type="entry name" value="Immunoglobulins"/>
    <property type="match status" value="2"/>
</dbReference>
<name>A0A484C9Y8_PERFV</name>
<dbReference type="SUPFAM" id="SSF48726">
    <property type="entry name" value="Immunoglobulin"/>
    <property type="match status" value="2"/>
</dbReference>